<evidence type="ECO:0000256" key="1">
    <source>
        <dbReference type="ARBA" id="ARBA00001946"/>
    </source>
</evidence>
<comment type="caution">
    <text evidence="14">The sequence shown here is derived from an EMBL/GenBank/DDBJ whole genome shotgun (WGS) entry which is preliminary data.</text>
</comment>
<dbReference type="SUPFAM" id="SSF81301">
    <property type="entry name" value="Nucleotidyltransferase"/>
    <property type="match status" value="1"/>
</dbReference>
<dbReference type="Proteomes" id="UP000775179">
    <property type="component" value="Unassembled WGS sequence"/>
</dbReference>
<keyword evidence="8 9" id="KW-0694">RNA-binding</keyword>
<accession>A0ABD4RJN8</accession>
<evidence type="ECO:0000313" key="14">
    <source>
        <dbReference type="EMBL" id="MBX7291546.1"/>
    </source>
</evidence>
<dbReference type="EMBL" id="JAIFTX010000027">
    <property type="protein sequence ID" value="MBX7291546.1"/>
    <property type="molecule type" value="Genomic_DNA"/>
</dbReference>
<dbReference type="AlphaFoldDB" id="A0ABD4RJN8"/>
<evidence type="ECO:0000259" key="12">
    <source>
        <dbReference type="Pfam" id="PF12627"/>
    </source>
</evidence>
<dbReference type="SUPFAM" id="SSF81891">
    <property type="entry name" value="Poly A polymerase C-terminal region-like"/>
    <property type="match status" value="1"/>
</dbReference>
<evidence type="ECO:0000256" key="6">
    <source>
        <dbReference type="ARBA" id="ARBA00022741"/>
    </source>
</evidence>
<organism evidence="14 15">
    <name type="scientific">Clostridium chauvoei</name>
    <dbReference type="NCBI Taxonomy" id="46867"/>
    <lineage>
        <taxon>Bacteria</taxon>
        <taxon>Bacillati</taxon>
        <taxon>Bacillota</taxon>
        <taxon>Clostridia</taxon>
        <taxon>Eubacteriales</taxon>
        <taxon>Clostridiaceae</taxon>
        <taxon>Clostridium</taxon>
    </lineage>
</organism>
<dbReference type="InterPro" id="IPR032810">
    <property type="entry name" value="CCA-adding_enz_C"/>
</dbReference>
<keyword evidence="3" id="KW-0819">tRNA processing</keyword>
<dbReference type="CDD" id="cd00077">
    <property type="entry name" value="HDc"/>
    <property type="match status" value="1"/>
</dbReference>
<proteinExistence type="inferred from homology"/>
<comment type="cofactor">
    <cofactor evidence="1">
        <name>Mg(2+)</name>
        <dbReference type="ChEBI" id="CHEBI:18420"/>
    </cofactor>
</comment>
<dbReference type="Pfam" id="PF01743">
    <property type="entry name" value="PolyA_pol"/>
    <property type="match status" value="1"/>
</dbReference>
<dbReference type="GO" id="GO:0004810">
    <property type="term" value="F:CCA tRNA nucleotidyltransferase activity"/>
    <property type="evidence" value="ECO:0007669"/>
    <property type="project" value="UniProtKB-EC"/>
</dbReference>
<keyword evidence="4 14" id="KW-0548">Nucleotidyltransferase</keyword>
<dbReference type="GO" id="GO:0003723">
    <property type="term" value="F:RNA binding"/>
    <property type="evidence" value="ECO:0007669"/>
    <property type="project" value="UniProtKB-KW"/>
</dbReference>
<gene>
    <name evidence="14" type="ORF">K4H94_11100</name>
</gene>
<comment type="similarity">
    <text evidence="9">Belongs to the tRNA nucleotidyltransferase/poly(A) polymerase family.</text>
</comment>
<dbReference type="GeneID" id="66300258"/>
<evidence type="ECO:0000256" key="2">
    <source>
        <dbReference type="ARBA" id="ARBA00022679"/>
    </source>
</evidence>
<dbReference type="Pfam" id="PF13735">
    <property type="entry name" value="tRNA_NucTran2_2"/>
    <property type="match status" value="1"/>
</dbReference>
<dbReference type="RefSeq" id="WP_021876663.1">
    <property type="nucleotide sequence ID" value="NZ_CP018624.1"/>
</dbReference>
<evidence type="ECO:0000259" key="11">
    <source>
        <dbReference type="Pfam" id="PF01966"/>
    </source>
</evidence>
<dbReference type="NCBIfam" id="NF009814">
    <property type="entry name" value="PRK13299.1"/>
    <property type="match status" value="1"/>
</dbReference>
<dbReference type="KEGG" id="cchv:BTM20_00170"/>
<keyword evidence="6" id="KW-0547">Nucleotide-binding</keyword>
<name>A0ABD4RJN8_9CLOT</name>
<feature type="domain" description="CCA-adding enzyme C-terminal" evidence="13">
    <location>
        <begin position="390"/>
        <end position="440"/>
    </location>
</feature>
<keyword evidence="2 9" id="KW-0808">Transferase</keyword>
<evidence type="ECO:0000259" key="10">
    <source>
        <dbReference type="Pfam" id="PF01743"/>
    </source>
</evidence>
<keyword evidence="5" id="KW-0479">Metal-binding</keyword>
<evidence type="ECO:0000313" key="15">
    <source>
        <dbReference type="Proteomes" id="UP000775179"/>
    </source>
</evidence>
<feature type="domain" description="HD" evidence="11">
    <location>
        <begin position="258"/>
        <end position="328"/>
    </location>
</feature>
<dbReference type="Gene3D" id="1.10.246.80">
    <property type="match status" value="1"/>
</dbReference>
<evidence type="ECO:0000256" key="7">
    <source>
        <dbReference type="ARBA" id="ARBA00022842"/>
    </source>
</evidence>
<dbReference type="InterPro" id="IPR032828">
    <property type="entry name" value="PolyA_RNA-bd"/>
</dbReference>
<keyword evidence="7" id="KW-0460">Magnesium</keyword>
<sequence>MNIYIPKDVQFIIDNFYNNGYEAFMVGGCVRDSILKVNPKDYDITTSALPEETLKLFEKTIPTGIQHGTITVIINKESYEVTTFRADGDYVDNRHPESVTFVRNIKEDLARRDFTVNALAYNQTTGVIDYFNGINDILNKTIKCVGDADKRFTEDALRMLRAIRFSCQLDFEIEVNTYNSIKKNHKLISNISSERVRDELCKILISNNPSKGFEMLEDTGILKIILPKIHELVNYTPNCNNHNRDVFKHTLKVIDNTHNDLLLRLSALFHDVGKLNTMTFLENGHCYFPGHSEESAIMTKKILSELAFDNNTIKRSCSIIAEHLVLNVNYLPTDGEIKRLINKVGKENIYLLFDLQRADTKALWAPEPFLAKIDFIEARVKDILKNKEPLSIKDLDIDGKFLMNNFNLTPGKIIGEILEYLLNLVLDNPTLNNRAILLNKAFLYLENSIKTN</sequence>
<dbReference type="CDD" id="cd05398">
    <property type="entry name" value="NT_ClassII-CCAase"/>
    <property type="match status" value="1"/>
</dbReference>
<dbReference type="Pfam" id="PF01966">
    <property type="entry name" value="HD"/>
    <property type="match status" value="1"/>
</dbReference>
<dbReference type="PANTHER" id="PTHR46173:SF1">
    <property type="entry name" value="CCA TRNA NUCLEOTIDYLTRANSFERASE 1, MITOCHONDRIAL"/>
    <property type="match status" value="1"/>
</dbReference>
<dbReference type="Gene3D" id="3.30.460.10">
    <property type="entry name" value="Beta Polymerase, domain 2"/>
    <property type="match status" value="1"/>
</dbReference>
<dbReference type="PANTHER" id="PTHR46173">
    <property type="entry name" value="CCA TRNA NUCLEOTIDYLTRANSFERASE 1, MITOCHONDRIAL"/>
    <property type="match status" value="1"/>
</dbReference>
<dbReference type="GO" id="GO:0046872">
    <property type="term" value="F:metal ion binding"/>
    <property type="evidence" value="ECO:0007669"/>
    <property type="project" value="UniProtKB-KW"/>
</dbReference>
<evidence type="ECO:0000256" key="3">
    <source>
        <dbReference type="ARBA" id="ARBA00022694"/>
    </source>
</evidence>
<dbReference type="InterPro" id="IPR050264">
    <property type="entry name" value="Bact_CCA-adding_enz_type3_sf"/>
</dbReference>
<dbReference type="InterPro" id="IPR043519">
    <property type="entry name" value="NT_sf"/>
</dbReference>
<dbReference type="GO" id="GO:0008033">
    <property type="term" value="P:tRNA processing"/>
    <property type="evidence" value="ECO:0007669"/>
    <property type="project" value="UniProtKB-KW"/>
</dbReference>
<evidence type="ECO:0000256" key="8">
    <source>
        <dbReference type="ARBA" id="ARBA00022884"/>
    </source>
</evidence>
<dbReference type="GO" id="GO:0000166">
    <property type="term" value="F:nucleotide binding"/>
    <property type="evidence" value="ECO:0007669"/>
    <property type="project" value="UniProtKB-KW"/>
</dbReference>
<dbReference type="Gene3D" id="1.10.3090.10">
    <property type="entry name" value="cca-adding enzyme, domain 2"/>
    <property type="match status" value="1"/>
</dbReference>
<feature type="domain" description="Poly A polymerase head" evidence="10">
    <location>
        <begin position="23"/>
        <end position="142"/>
    </location>
</feature>
<feature type="domain" description="tRNA nucleotidyltransferase/poly(A) polymerase RNA and SrmB- binding" evidence="12">
    <location>
        <begin position="170"/>
        <end position="231"/>
    </location>
</feature>
<reference evidence="14 15" key="1">
    <citation type="submission" date="2021-08" db="EMBL/GenBank/DDBJ databases">
        <title>Genome sequence analysis of Clostridium chauvoei strains of European origin and evaluation of typing options for outbreak investigations.</title>
        <authorList>
            <person name="Abdel-Glil M."/>
            <person name="Thomas P."/>
            <person name="Seyboldt C."/>
        </authorList>
    </citation>
    <scope>NUCLEOTIDE SEQUENCE [LARGE SCALE GENOMIC DNA]</scope>
    <source>
        <strain evidence="14 15">S0260-09</strain>
    </source>
</reference>
<evidence type="ECO:0000256" key="5">
    <source>
        <dbReference type="ARBA" id="ARBA00022723"/>
    </source>
</evidence>
<dbReference type="EC" id="2.7.7.72" evidence="14"/>
<protein>
    <submittedName>
        <fullName evidence="14">CCA tRNA nucleotidyltransferase</fullName>
        <ecNumber evidence="14">2.7.7.72</ecNumber>
    </submittedName>
</protein>
<dbReference type="Pfam" id="PF12627">
    <property type="entry name" value="PolyA_pol_RNAbd"/>
    <property type="match status" value="1"/>
</dbReference>
<dbReference type="InterPro" id="IPR002646">
    <property type="entry name" value="PolA_pol_head_dom"/>
</dbReference>
<evidence type="ECO:0000259" key="13">
    <source>
        <dbReference type="Pfam" id="PF13735"/>
    </source>
</evidence>
<dbReference type="InterPro" id="IPR006674">
    <property type="entry name" value="HD_domain"/>
</dbReference>
<dbReference type="InterPro" id="IPR003607">
    <property type="entry name" value="HD/PDEase_dom"/>
</dbReference>
<evidence type="ECO:0000256" key="4">
    <source>
        <dbReference type="ARBA" id="ARBA00022695"/>
    </source>
</evidence>
<evidence type="ECO:0000256" key="9">
    <source>
        <dbReference type="RuleBase" id="RU003953"/>
    </source>
</evidence>